<dbReference type="SUPFAM" id="SSF49464">
    <property type="entry name" value="Carboxypeptidase regulatory domain-like"/>
    <property type="match status" value="1"/>
</dbReference>
<proteinExistence type="inferred from homology"/>
<dbReference type="OrthoDB" id="9758472at2"/>
<evidence type="ECO:0000256" key="5">
    <source>
        <dbReference type="ARBA" id="ARBA00023077"/>
    </source>
</evidence>
<dbReference type="Pfam" id="PF00593">
    <property type="entry name" value="TonB_dep_Rec_b-barrel"/>
    <property type="match status" value="1"/>
</dbReference>
<dbReference type="Gene3D" id="2.60.40.1120">
    <property type="entry name" value="Carboxypeptidase-like, regulatory domain"/>
    <property type="match status" value="1"/>
</dbReference>
<evidence type="ECO:0000256" key="9">
    <source>
        <dbReference type="RuleBase" id="RU003357"/>
    </source>
</evidence>
<evidence type="ECO:0000259" key="10">
    <source>
        <dbReference type="Pfam" id="PF00593"/>
    </source>
</evidence>
<dbReference type="GO" id="GO:0033214">
    <property type="term" value="P:siderophore-iron import into cell"/>
    <property type="evidence" value="ECO:0007669"/>
    <property type="project" value="TreeGrafter"/>
</dbReference>
<dbReference type="InterPro" id="IPR012910">
    <property type="entry name" value="Plug_dom"/>
</dbReference>
<organism evidence="12 13">
    <name type="scientific">Marixanthomonas spongiae</name>
    <dbReference type="NCBI Taxonomy" id="2174845"/>
    <lineage>
        <taxon>Bacteria</taxon>
        <taxon>Pseudomonadati</taxon>
        <taxon>Bacteroidota</taxon>
        <taxon>Flavobacteriia</taxon>
        <taxon>Flavobacteriales</taxon>
        <taxon>Flavobacteriaceae</taxon>
        <taxon>Marixanthomonas</taxon>
    </lineage>
</organism>
<keyword evidence="6 8" id="KW-0472">Membrane</keyword>
<dbReference type="AlphaFoldDB" id="A0A2U0HW59"/>
<keyword evidence="2 8" id="KW-0813">Transport</keyword>
<keyword evidence="3 8" id="KW-1134">Transmembrane beta strand</keyword>
<evidence type="ECO:0000313" key="13">
    <source>
        <dbReference type="Proteomes" id="UP000245962"/>
    </source>
</evidence>
<dbReference type="GO" id="GO:0009279">
    <property type="term" value="C:cell outer membrane"/>
    <property type="evidence" value="ECO:0007669"/>
    <property type="project" value="UniProtKB-SubCell"/>
</dbReference>
<evidence type="ECO:0000313" key="12">
    <source>
        <dbReference type="EMBL" id="PVW13095.1"/>
    </source>
</evidence>
<keyword evidence="4 8" id="KW-0812">Transmembrane</keyword>
<dbReference type="Gene3D" id="2.40.170.20">
    <property type="entry name" value="TonB-dependent receptor, beta-barrel domain"/>
    <property type="match status" value="1"/>
</dbReference>
<evidence type="ECO:0000256" key="8">
    <source>
        <dbReference type="PROSITE-ProRule" id="PRU01360"/>
    </source>
</evidence>
<keyword evidence="13" id="KW-1185">Reference proteome</keyword>
<feature type="domain" description="TonB-dependent receptor plug" evidence="11">
    <location>
        <begin position="144"/>
        <end position="242"/>
    </location>
</feature>
<reference evidence="12 13" key="1">
    <citation type="submission" date="2018-04" db="EMBL/GenBank/DDBJ databases">
        <title>Marixanthomonas spongiae HN-E44 sp. nov., isolated from a marine sponge.</title>
        <authorList>
            <person name="Luo L."/>
            <person name="Zhuang L."/>
        </authorList>
    </citation>
    <scope>NUCLEOTIDE SEQUENCE [LARGE SCALE GENOMIC DNA]</scope>
    <source>
        <strain evidence="12 13">HN-E44</strain>
    </source>
</reference>
<evidence type="ECO:0000256" key="6">
    <source>
        <dbReference type="ARBA" id="ARBA00023136"/>
    </source>
</evidence>
<dbReference type="SUPFAM" id="SSF56935">
    <property type="entry name" value="Porins"/>
    <property type="match status" value="1"/>
</dbReference>
<comment type="caution">
    <text evidence="12">The sequence shown here is derived from an EMBL/GenBank/DDBJ whole genome shotgun (WGS) entry which is preliminary data.</text>
</comment>
<dbReference type="InterPro" id="IPR039426">
    <property type="entry name" value="TonB-dep_rcpt-like"/>
</dbReference>
<keyword evidence="12" id="KW-0675">Receptor</keyword>
<feature type="domain" description="TonB-dependent receptor-like beta-barrel" evidence="10">
    <location>
        <begin position="318"/>
        <end position="784"/>
    </location>
</feature>
<keyword evidence="5 9" id="KW-0798">TonB box</keyword>
<evidence type="ECO:0000256" key="1">
    <source>
        <dbReference type="ARBA" id="ARBA00004571"/>
    </source>
</evidence>
<dbReference type="InterPro" id="IPR037066">
    <property type="entry name" value="Plug_dom_sf"/>
</dbReference>
<comment type="similarity">
    <text evidence="8 9">Belongs to the TonB-dependent receptor family.</text>
</comment>
<evidence type="ECO:0000256" key="7">
    <source>
        <dbReference type="ARBA" id="ARBA00023237"/>
    </source>
</evidence>
<accession>A0A2U0HW59</accession>
<dbReference type="Pfam" id="PF13715">
    <property type="entry name" value="CarbopepD_reg_2"/>
    <property type="match status" value="1"/>
</dbReference>
<dbReference type="InterPro" id="IPR036942">
    <property type="entry name" value="Beta-barrel_TonB_sf"/>
</dbReference>
<name>A0A2U0HW59_9FLAO</name>
<dbReference type="Gene3D" id="2.170.130.10">
    <property type="entry name" value="TonB-dependent receptor, plug domain"/>
    <property type="match status" value="1"/>
</dbReference>
<dbReference type="EMBL" id="QEHR01000011">
    <property type="protein sequence ID" value="PVW13095.1"/>
    <property type="molecule type" value="Genomic_DNA"/>
</dbReference>
<dbReference type="Pfam" id="PF07715">
    <property type="entry name" value="Plug"/>
    <property type="match status" value="1"/>
</dbReference>
<dbReference type="Proteomes" id="UP000245962">
    <property type="component" value="Unassembled WGS sequence"/>
</dbReference>
<dbReference type="RefSeq" id="WP_116695467.1">
    <property type="nucleotide sequence ID" value="NZ_QEHR01000011.1"/>
</dbReference>
<sequence>MKLKDYNKIKQMLINAVFCVVATTGLAQHTVSGTVRSSVDQSVIPNAEIYISNTGDEAKTNANGTFQFNNVPDGTYYFVVFTYEYQLNEQTVEVSGDTTLEIELDPLGETLSEVVIKKRKERIFALKQLRPVEGTAIYAGKKSEVIQVDNLTANLATGNARQIYSQVVGLNIYENNDAGLQLNIGGRGLDPNRTANFNTRQNGYDISADVLGYPESYYTPPAEALREIQVVRGAASLQYGTQFGGLINFKLKQPNRNKKIELVSRQTIGSYDLYNSFNSLSGTVDKLGYYTYFNYKKGNDFRPNSQFDSYNGYAHVDYQLTDKTKLTGEFSYLYYLAQQPGGLTDAQFEEDPTFSNRSRNWFEVDWKLYSLLLEHTFSQQTDFSLNLFALDASRKTVGFRENRVSQPDDLNEPRELIVGNFNNWGAEARLLTRYNFFDKDHVFLIGGKYYQANNTSKQGPGTNGSDADFSFAEAEFPDYRRQSDFELPNLNIAVFGENIFNISETFSVTPGFRFEYIKTESEGTYKKINFDNAGNPILNETIPDNRTFDRSFVLLGVGLSYKPSRSIELYGNASQNYRSVTFSDIRITNPSLTVDPFITDEDGFTADVGLRGRYKKYFSYDVSVFYLAYNDRLGVVLRPVNDIQLERFRGNIGDAVTYGLESFVDWNIWNTFSSEKNIKLNLFSNLSIIDSEYKNSEISGVQGNKVEFIPKLNLKTGINFGFKNLLGSIQYTYLSKQFTDATNSERDFESQSGIVGEIPAYDILDVSLSYSYKMFQFEAGINNVLDNNYFVRRATGYPGPGIIPSQPRTWYTGLQIKL</sequence>
<gene>
    <name evidence="12" type="ORF">DDV96_14350</name>
</gene>
<evidence type="ECO:0000256" key="2">
    <source>
        <dbReference type="ARBA" id="ARBA00022448"/>
    </source>
</evidence>
<dbReference type="PANTHER" id="PTHR30442:SF0">
    <property type="entry name" value="FE(3+) DICITRATE TRANSPORT PROTEIN FECA"/>
    <property type="match status" value="1"/>
</dbReference>
<dbReference type="PROSITE" id="PS52016">
    <property type="entry name" value="TONB_DEPENDENT_REC_3"/>
    <property type="match status" value="1"/>
</dbReference>
<evidence type="ECO:0000256" key="4">
    <source>
        <dbReference type="ARBA" id="ARBA00022692"/>
    </source>
</evidence>
<evidence type="ECO:0000256" key="3">
    <source>
        <dbReference type="ARBA" id="ARBA00022452"/>
    </source>
</evidence>
<dbReference type="InterPro" id="IPR000531">
    <property type="entry name" value="Beta-barrel_TonB"/>
</dbReference>
<protein>
    <submittedName>
        <fullName evidence="12">TonB-dependent receptor</fullName>
    </submittedName>
</protein>
<dbReference type="InterPro" id="IPR008969">
    <property type="entry name" value="CarboxyPept-like_regulatory"/>
</dbReference>
<keyword evidence="7 8" id="KW-0998">Cell outer membrane</keyword>
<evidence type="ECO:0000259" key="11">
    <source>
        <dbReference type="Pfam" id="PF07715"/>
    </source>
</evidence>
<dbReference type="PANTHER" id="PTHR30442">
    <property type="entry name" value="IRON III DICITRATE TRANSPORT PROTEIN FECA"/>
    <property type="match status" value="1"/>
</dbReference>
<comment type="subcellular location">
    <subcellularLocation>
        <location evidence="1 8">Cell outer membrane</location>
        <topology evidence="1 8">Multi-pass membrane protein</topology>
    </subcellularLocation>
</comment>